<dbReference type="Proteomes" id="UP000033497">
    <property type="component" value="Unassembled WGS sequence"/>
</dbReference>
<gene>
    <name evidence="2" type="ORF">MB09_05295</name>
</gene>
<dbReference type="RefSeq" id="WP_045079851.1">
    <property type="nucleotide sequence ID" value="NZ_JSVU01000003.1"/>
</dbReference>
<sequence>MNKINIFITFVATALFSACATYNPQFRNPNSEVPRTLSENKLDKTFYLIGNAGNLKEKPSESLQALKKYLSENNSEDSYVLFLGNSFYPSGMPPKNEEAKTEAIKNMQLQIDALKGFKGKVVVLPGNRDWRGGVDGLELEEDYLKAQFNDADVLQPNNGCPLESIDINDNVHLIALDTQWFLEDWDNNSKMNDKCDIKTREKLFIEIEGELKKNATKTIVFAMYHPMISYGEHGGKYPAIHKDFFSTFIKQIKIQGAISPQDRYNKRYNDLMSRLKVLTKDLDRLVFVSGQDQSLQYNDDGTVKQIVSGAGSGATAAALGQFGQFVYGHPGFAKLEVGKNGASQVEFFKATEGGFYETVFETEIFPAIKTYDLSTLPTTFPKTVKAQVYTDEMVDKSGFYKALWGEHYRELYGTEVTAKTVLLDTLYGGLKVIRAGGGHQTRSLRLEDKDGRTYNMRALKKSAVQFLQTVIIKDKEIENDFLNTIPEDLILDFYTAAHPYGAFTIPKLAAAANILHTKPKLYYVPKQKALGNFNADYGDELYMIVERPDETFTGPLFDYPDDMESTDDLLAKLREDEKYKLNETAYIRARVFDMLVGDWDRHNDQWRFTQHDNDDGTVTFEPIPRDRDQVYSKFDGGLFDLARTVFNTSRQFQVYGEDLKHTKWFNAAGIKLDHALIQNHGKETWLEQARNIQKNITDEVIESAFNDLPKEAQDKYAAEIKQNLKGRRDKIVEIAEDYYNYLSRLQTVLGTDKDDYFEITRLTEGKTNIKAYRIKDGKKADLMVDRTFDASETNSIWVYGLDDDDVFEVKGKGDNPIHLRIIGGQNNDTYKIANGRKVKVYDQKSKKNTVEQKGGATFRFTNNYDFNTYDYKKQKQSIHLFLPTLGYNPDDGIKIGPAYVFTFNGFQRNPFSQQHRIGAGYYFATNSFDINYEGEFANIFGSWNFLLGGYYKNPNFSENYFGFGNETLNPHYEFDFEKDYNRVRIGGYGGSIGVKKVSPFGSTFIFKALFEGIEVEGTDGRYITQVTPTPVALDETKYFVSAEGTYQYESYDNKVNPTRGMNFNLVAGGTQNIDDSDRIFGYVKPQIVFYNALTRNRKLVLKTDVRGQFNIGNNFEFYQGAQLGSDTGLRAYRDERFTGRTAAVAGADLRYSFNKFKTALLPIQLGVFGGYDVGRVWVPNDTSDKLHSSYGGGLWVNTADLLSGTFNLFAGDEGLRFTFGLAFSM</sequence>
<reference evidence="2 3" key="1">
    <citation type="submission" date="2014-10" db="EMBL/GenBank/DDBJ databases">
        <title>Genome sequencing of Vitellibacter vladivostokensis KMM 3516.</title>
        <authorList>
            <person name="Thevarajoo S."/>
            <person name="Selvaratnam C."/>
            <person name="Goh K.M."/>
            <person name="Chong C.S."/>
        </authorList>
    </citation>
    <scope>NUCLEOTIDE SEQUENCE [LARGE SCALE GENOMIC DNA]</scope>
    <source>
        <strain evidence="2 3">KMM 3516</strain>
    </source>
</reference>
<organism evidence="2 3">
    <name type="scientific">Aequorivita vladivostokensis</name>
    <dbReference type="NCBI Taxonomy" id="171194"/>
    <lineage>
        <taxon>Bacteria</taxon>
        <taxon>Pseudomonadati</taxon>
        <taxon>Bacteroidota</taxon>
        <taxon>Flavobacteriia</taxon>
        <taxon>Flavobacteriales</taxon>
        <taxon>Flavobacteriaceae</taxon>
        <taxon>Aequorivita</taxon>
    </lineage>
</organism>
<accession>A0ABR5DJC6</accession>
<comment type="caution">
    <text evidence="2">The sequence shown here is derived from an EMBL/GenBank/DDBJ whole genome shotgun (WGS) entry which is preliminary data.</text>
</comment>
<evidence type="ECO:0000256" key="1">
    <source>
        <dbReference type="SAM" id="SignalP"/>
    </source>
</evidence>
<dbReference type="Gene3D" id="3.60.21.10">
    <property type="match status" value="1"/>
</dbReference>
<feature type="chain" id="PRO_5047365475" evidence="1">
    <location>
        <begin position="21"/>
        <end position="1225"/>
    </location>
</feature>
<protein>
    <submittedName>
        <fullName evidence="2">Phosphoesterase</fullName>
    </submittedName>
</protein>
<dbReference type="EMBL" id="JSVU01000003">
    <property type="protein sequence ID" value="KJJ38862.1"/>
    <property type="molecule type" value="Genomic_DNA"/>
</dbReference>
<proteinExistence type="predicted"/>
<dbReference type="SUPFAM" id="SSF56300">
    <property type="entry name" value="Metallo-dependent phosphatases"/>
    <property type="match status" value="1"/>
</dbReference>
<keyword evidence="1" id="KW-0732">Signal</keyword>
<name>A0ABR5DJC6_9FLAO</name>
<evidence type="ECO:0000313" key="3">
    <source>
        <dbReference type="Proteomes" id="UP000033497"/>
    </source>
</evidence>
<keyword evidence="3" id="KW-1185">Reference proteome</keyword>
<feature type="signal peptide" evidence="1">
    <location>
        <begin position="1"/>
        <end position="20"/>
    </location>
</feature>
<dbReference type="PROSITE" id="PS51257">
    <property type="entry name" value="PROKAR_LIPOPROTEIN"/>
    <property type="match status" value="1"/>
</dbReference>
<evidence type="ECO:0000313" key="2">
    <source>
        <dbReference type="EMBL" id="KJJ38862.1"/>
    </source>
</evidence>
<dbReference type="InterPro" id="IPR029052">
    <property type="entry name" value="Metallo-depent_PP-like"/>
</dbReference>